<dbReference type="InterPro" id="IPR036969">
    <property type="entry name" value="Citrate_synthase_sf"/>
</dbReference>
<protein>
    <submittedName>
        <fullName evidence="2">Uncharacterized protein</fullName>
    </submittedName>
</protein>
<name>A0A0J9TRT4_PLAVI</name>
<dbReference type="Pfam" id="PF00285">
    <property type="entry name" value="Citrate_synt"/>
    <property type="match status" value="1"/>
</dbReference>
<keyword evidence="1" id="KW-0812">Transmembrane</keyword>
<dbReference type="SUPFAM" id="SSF48256">
    <property type="entry name" value="Citrate synthase"/>
    <property type="match status" value="1"/>
</dbReference>
<organism evidence="2 3">
    <name type="scientific">Plasmodium vivax North Korean</name>
    <dbReference type="NCBI Taxonomy" id="1035514"/>
    <lineage>
        <taxon>Eukaryota</taxon>
        <taxon>Sar</taxon>
        <taxon>Alveolata</taxon>
        <taxon>Apicomplexa</taxon>
        <taxon>Aconoidasida</taxon>
        <taxon>Haemosporida</taxon>
        <taxon>Plasmodiidae</taxon>
        <taxon>Plasmodium</taxon>
        <taxon>Plasmodium (Plasmodium)</taxon>
    </lineage>
</organism>
<dbReference type="Proteomes" id="UP000053239">
    <property type="component" value="Unassembled WGS sequence"/>
</dbReference>
<dbReference type="AlphaFoldDB" id="A0A0J9TRT4"/>
<dbReference type="GO" id="GO:0046912">
    <property type="term" value="F:acyltransferase activity, acyl groups converted into alkyl on transfer"/>
    <property type="evidence" value="ECO:0007669"/>
    <property type="project" value="InterPro"/>
</dbReference>
<keyword evidence="1" id="KW-0472">Membrane</keyword>
<evidence type="ECO:0000256" key="1">
    <source>
        <dbReference type="SAM" id="Phobius"/>
    </source>
</evidence>
<gene>
    <name evidence="2" type="ORF">PVNG_04282</name>
</gene>
<keyword evidence="1" id="KW-1133">Transmembrane helix</keyword>
<dbReference type="EMBL" id="KQ235454">
    <property type="protein sequence ID" value="KMZ98590.1"/>
    <property type="molecule type" value="Genomic_DNA"/>
</dbReference>
<dbReference type="InterPro" id="IPR002020">
    <property type="entry name" value="Citrate_synthase"/>
</dbReference>
<feature type="non-terminal residue" evidence="2">
    <location>
        <position position="1"/>
    </location>
</feature>
<proteinExistence type="predicted"/>
<feature type="non-terminal residue" evidence="2">
    <location>
        <position position="202"/>
    </location>
</feature>
<evidence type="ECO:0000313" key="3">
    <source>
        <dbReference type="Proteomes" id="UP000053239"/>
    </source>
</evidence>
<reference evidence="2 3" key="1">
    <citation type="submission" date="2011-09" db="EMBL/GenBank/DDBJ databases">
        <title>The Genome Sequence of Plasmodium vivax North Korean.</title>
        <authorList>
            <consortium name="The Broad Institute Genome Sequencing Platform"/>
            <consortium name="The Broad Institute Genome Sequencing Center for Infectious Disease"/>
            <person name="Neafsey D."/>
            <person name="Carlton J."/>
            <person name="Barnwell J."/>
            <person name="Collins W."/>
            <person name="Escalante A."/>
            <person name="Mullikin J."/>
            <person name="Saul A."/>
            <person name="Guigo R."/>
            <person name="Camara F."/>
            <person name="Young S.K."/>
            <person name="Zeng Q."/>
            <person name="Gargeya S."/>
            <person name="Fitzgerald M."/>
            <person name="Haas B."/>
            <person name="Abouelleil A."/>
            <person name="Alvarado L."/>
            <person name="Arachchi H.M."/>
            <person name="Berlin A."/>
            <person name="Brown A."/>
            <person name="Chapman S.B."/>
            <person name="Chen Z."/>
            <person name="Dunbar C."/>
            <person name="Freedman E."/>
            <person name="Gearin G."/>
            <person name="Gellesch M."/>
            <person name="Goldberg J."/>
            <person name="Griggs A."/>
            <person name="Gujja S."/>
            <person name="Heiman D."/>
            <person name="Howarth C."/>
            <person name="Larson L."/>
            <person name="Lui A."/>
            <person name="MacDonald P.J.P."/>
            <person name="Montmayeur A."/>
            <person name="Murphy C."/>
            <person name="Neiman D."/>
            <person name="Pearson M."/>
            <person name="Priest M."/>
            <person name="Roberts A."/>
            <person name="Saif S."/>
            <person name="Shea T."/>
            <person name="Shenoy N."/>
            <person name="Sisk P."/>
            <person name="Stolte C."/>
            <person name="Sykes S."/>
            <person name="Wortman J."/>
            <person name="Nusbaum C."/>
            <person name="Birren B."/>
        </authorList>
    </citation>
    <scope>NUCLEOTIDE SEQUENCE [LARGE SCALE GENOMIC DNA]</scope>
    <source>
        <strain evidence="2 3">North Korean</strain>
    </source>
</reference>
<sequence>IKLLNAFLLCMCEQGINEYTFFIRMLSSVDRHDYFGLCLSASTFYIDAFRHVDLCQSLEGFLTCQLPQEDHSHDEAATPPSEDFFFHKANSCREKNAILKEHLNEYCNSTSEENLLCLHHFEQLEEFLLKRRNRYASCYYYPLLIFHLVGLPLPLLPPVFFLMRLLSFTAHRQEQIRNNKLVRYAGIYVGEPPGEVAHRGGM</sequence>
<accession>A0A0J9TRT4</accession>
<feature type="transmembrane region" description="Helical" evidence="1">
    <location>
        <begin position="139"/>
        <end position="163"/>
    </location>
</feature>
<dbReference type="OrthoDB" id="435022at2759"/>
<evidence type="ECO:0000313" key="2">
    <source>
        <dbReference type="EMBL" id="KMZ98590.1"/>
    </source>
</evidence>